<name>A0ABD2X420_9HYME</name>
<evidence type="ECO:0000313" key="27">
    <source>
        <dbReference type="EMBL" id="KAL3400086.1"/>
    </source>
</evidence>
<keyword evidence="10" id="KW-0862">Zinc</keyword>
<protein>
    <recommendedName>
        <fullName evidence="5">PRKCA-binding protein</fullName>
    </recommendedName>
    <alternativeName>
        <fullName evidence="19">Protein interacting with C kinase 1</fullName>
    </alternativeName>
    <alternativeName>
        <fullName evidence="18">Protein kinase C-alpha-binding protein</fullName>
    </alternativeName>
</protein>
<dbReference type="SMART" id="SM01015">
    <property type="entry name" value="Arfaptin"/>
    <property type="match status" value="1"/>
</dbReference>
<dbReference type="InterPro" id="IPR037959">
    <property type="entry name" value="PICK1_BAR"/>
</dbReference>
<comment type="caution">
    <text evidence="27">The sequence shown here is derived from an EMBL/GenBank/DDBJ whole genome shotgun (WGS) entry which is preliminary data.</text>
</comment>
<dbReference type="Gene3D" id="2.30.42.10">
    <property type="match status" value="1"/>
</dbReference>
<evidence type="ECO:0000256" key="16">
    <source>
        <dbReference type="ARBA" id="ARBA00023212"/>
    </source>
</evidence>
<gene>
    <name evidence="27" type="ORF">TKK_006695</name>
</gene>
<dbReference type="InterPro" id="IPR036034">
    <property type="entry name" value="PDZ_sf"/>
</dbReference>
<dbReference type="SUPFAM" id="SSF50156">
    <property type="entry name" value="PDZ domain-like"/>
    <property type="match status" value="1"/>
</dbReference>
<evidence type="ECO:0000256" key="4">
    <source>
        <dbReference type="ARBA" id="ARBA00004635"/>
    </source>
</evidence>
<comment type="function">
    <text evidence="20">Probable adapter protein that bind to and organize the subcellular localization of a variety of membrane proteins containing some PDZ recognition sequence. Involved in the clustering of various receptors, possibly by acting at the receptor internalization level. Plays a role in synaptic plasticity by regulating the trafficking and internalization of AMPA receptors. May be regulated upon PRKCA activation. May regulate ASIC1/ASIC3 channel. Regulates actin polymerization by inhibiting the actin-nucleating activity of the Arp2/3 complex; the function is competitive with nucleation promoting factors and is linked to neuronal morphology regulation and AMPA receptor (AMPAR) endocytosis. Via interaction with the Arp2/3 complex involved in regulation of synaptic plasicity of excitatory synapses and required for spine shrinkage during long-term depression (LTD). Involved in regulation of astrocyte morphology, antagonistic to Arp2/3 complex activator WASL/N-WASP function.</text>
</comment>
<dbReference type="AlphaFoldDB" id="A0ABD2X420"/>
<keyword evidence="11" id="KW-0106">Calcium</keyword>
<keyword evidence="8" id="KW-0771">Synaptosome</keyword>
<feature type="region of interest" description="Disordered" evidence="24">
    <location>
        <begin position="496"/>
        <end position="519"/>
    </location>
</feature>
<evidence type="ECO:0000256" key="9">
    <source>
        <dbReference type="ARBA" id="ARBA00022723"/>
    </source>
</evidence>
<feature type="compositionally biased region" description="Polar residues" evidence="24">
    <location>
        <begin position="498"/>
        <end position="510"/>
    </location>
</feature>
<dbReference type="SMART" id="SM00228">
    <property type="entry name" value="PDZ"/>
    <property type="match status" value="1"/>
</dbReference>
<evidence type="ECO:0000259" key="25">
    <source>
        <dbReference type="PROSITE" id="PS50106"/>
    </source>
</evidence>
<evidence type="ECO:0000256" key="7">
    <source>
        <dbReference type="ARBA" id="ARBA00022553"/>
    </source>
</evidence>
<evidence type="ECO:0000256" key="17">
    <source>
        <dbReference type="ARBA" id="ARBA00023288"/>
    </source>
</evidence>
<comment type="subunit">
    <text evidence="23">Monomer and homodimer. Interacts with CXADR. Interacts presynaptically with the glutamate receptors GRIA2, GRIA3, GRIK3, isoform 3 of GRIA4, isoform A of GRM4, GRM7 and GRM8; with NAPA and NAPB; and with BTG2. The interaction with NAPA and NAPB disrupts the interaction with GRIA2, conducting to the internalization of GRIA2. Interacts with PRKCA; with the amine transporters SLC6A2 and SLC6A3; with the channels ASIC1 and ASIC2; with the GTP-binding proteins ARF1 and ARF3; with the ephrin receptor tyrosine kinases EPHA7, EPHB1 and EPHB2; with ERBB2 and through its PDZ domain with the C-terminal tail of PRLHR. Interacts with UNC5A. Interacts (via AH domain) with NCS1/FREQ; in a calcium-dependent manner. Interacts with F-actin and associates with the ARP2/3 complex. Interacts (via PDZ domain) with ARF1 (activated); the interaction blocks Arp2/3 complex inhibition. Interacts with SORCS3.</text>
</comment>
<evidence type="ECO:0000256" key="10">
    <source>
        <dbReference type="ARBA" id="ARBA00022833"/>
    </source>
</evidence>
<feature type="domain" description="AH" evidence="26">
    <location>
        <begin position="235"/>
        <end position="448"/>
    </location>
</feature>
<accession>A0ABD2X420</accession>
<dbReference type="Pfam" id="PF06456">
    <property type="entry name" value="Arfaptin"/>
    <property type="match status" value="1"/>
</dbReference>
<dbReference type="SUPFAM" id="SSF103657">
    <property type="entry name" value="BAR/IMD domain-like"/>
    <property type="match status" value="1"/>
</dbReference>
<keyword evidence="9" id="KW-0479">Metal-binding</keyword>
<evidence type="ECO:0000256" key="12">
    <source>
        <dbReference type="ARBA" id="ARBA00023018"/>
    </source>
</evidence>
<evidence type="ECO:0000256" key="23">
    <source>
        <dbReference type="ARBA" id="ARBA00093501"/>
    </source>
</evidence>
<keyword evidence="15" id="KW-0009">Actin-binding</keyword>
<evidence type="ECO:0000256" key="21">
    <source>
        <dbReference type="ARBA" id="ARBA00034102"/>
    </source>
</evidence>
<evidence type="ECO:0000256" key="24">
    <source>
        <dbReference type="SAM" id="MobiDB-lite"/>
    </source>
</evidence>
<dbReference type="PANTHER" id="PTHR12141">
    <property type="entry name" value="ARFAPTIN-RELATED"/>
    <property type="match status" value="1"/>
</dbReference>
<dbReference type="InterPro" id="IPR010504">
    <property type="entry name" value="AH_dom"/>
</dbReference>
<dbReference type="Pfam" id="PF17820">
    <property type="entry name" value="PDZ_6"/>
    <property type="match status" value="1"/>
</dbReference>
<feature type="domain" description="PDZ" evidence="25">
    <location>
        <begin position="113"/>
        <end position="196"/>
    </location>
</feature>
<evidence type="ECO:0000256" key="1">
    <source>
        <dbReference type="ARBA" id="ARBA00004170"/>
    </source>
</evidence>
<evidence type="ECO:0000256" key="8">
    <source>
        <dbReference type="ARBA" id="ARBA00022599"/>
    </source>
</evidence>
<keyword evidence="13" id="KW-0472">Membrane</keyword>
<dbReference type="InterPro" id="IPR027267">
    <property type="entry name" value="AH/BAR_dom_sf"/>
</dbReference>
<keyword evidence="12" id="KW-0770">Synapse</keyword>
<dbReference type="FunFam" id="1.20.1270.60:FF:000023">
    <property type="entry name" value="Interacting with PRKCA"/>
    <property type="match status" value="1"/>
</dbReference>
<evidence type="ECO:0000256" key="5">
    <source>
        <dbReference type="ARBA" id="ARBA00017975"/>
    </source>
</evidence>
<evidence type="ECO:0000256" key="6">
    <source>
        <dbReference type="ARBA" id="ARBA00022490"/>
    </source>
</evidence>
<dbReference type="Proteomes" id="UP001627154">
    <property type="component" value="Unassembled WGS sequence"/>
</dbReference>
<comment type="subcellular location">
    <subcellularLocation>
        <location evidence="2">Cytoplasm</location>
        <location evidence="2">Cytoskeleton</location>
    </subcellularLocation>
    <subcellularLocation>
        <location evidence="3">Cytoplasm</location>
        <location evidence="3">Perinuclear region</location>
    </subcellularLocation>
    <subcellularLocation>
        <location evidence="4">Membrane</location>
        <topology evidence="4">Lipid-anchor</topology>
    </subcellularLocation>
    <subcellularLocation>
        <location evidence="1">Membrane</location>
        <topology evidence="1">Peripheral membrane protein</topology>
    </subcellularLocation>
    <subcellularLocation>
        <location evidence="22">Postsynaptic density</location>
    </subcellularLocation>
    <subcellularLocation>
        <location evidence="21">Synapse</location>
        <location evidence="21">Synaptosome</location>
    </subcellularLocation>
</comment>
<evidence type="ECO:0000256" key="20">
    <source>
        <dbReference type="ARBA" id="ARBA00033721"/>
    </source>
</evidence>
<evidence type="ECO:0000256" key="18">
    <source>
        <dbReference type="ARBA" id="ARBA00031097"/>
    </source>
</evidence>
<dbReference type="FunFam" id="2.30.42.10:FF:000073">
    <property type="entry name" value="Interacting with PRKCA"/>
    <property type="match status" value="1"/>
</dbReference>
<dbReference type="InterPro" id="IPR030798">
    <property type="entry name" value="Arfaptin_fam"/>
</dbReference>
<keyword evidence="17" id="KW-0449">Lipoprotein</keyword>
<evidence type="ECO:0000256" key="2">
    <source>
        <dbReference type="ARBA" id="ARBA00004245"/>
    </source>
</evidence>
<dbReference type="GO" id="GO:0016020">
    <property type="term" value="C:membrane"/>
    <property type="evidence" value="ECO:0007669"/>
    <property type="project" value="UniProtKB-SubCell"/>
</dbReference>
<dbReference type="PROSITE" id="PS50870">
    <property type="entry name" value="AH"/>
    <property type="match status" value="1"/>
</dbReference>
<evidence type="ECO:0000256" key="22">
    <source>
        <dbReference type="ARBA" id="ARBA00034105"/>
    </source>
</evidence>
<keyword evidence="7" id="KW-0597">Phosphoprotein</keyword>
<evidence type="ECO:0000256" key="14">
    <source>
        <dbReference type="ARBA" id="ARBA00023139"/>
    </source>
</evidence>
<evidence type="ECO:0000256" key="13">
    <source>
        <dbReference type="ARBA" id="ARBA00023136"/>
    </source>
</evidence>
<evidence type="ECO:0000256" key="19">
    <source>
        <dbReference type="ARBA" id="ARBA00032804"/>
    </source>
</evidence>
<dbReference type="CDD" id="cd06722">
    <property type="entry name" value="PDZ_PICK1-like"/>
    <property type="match status" value="1"/>
</dbReference>
<keyword evidence="16" id="KW-0206">Cytoskeleton</keyword>
<dbReference type="GO" id="GO:0046872">
    <property type="term" value="F:metal ion binding"/>
    <property type="evidence" value="ECO:0007669"/>
    <property type="project" value="UniProtKB-KW"/>
</dbReference>
<dbReference type="PROSITE" id="PS50106">
    <property type="entry name" value="PDZ"/>
    <property type="match status" value="1"/>
</dbReference>
<dbReference type="InterPro" id="IPR041489">
    <property type="entry name" value="PDZ_6"/>
</dbReference>
<evidence type="ECO:0000256" key="3">
    <source>
        <dbReference type="ARBA" id="ARBA00004556"/>
    </source>
</evidence>
<evidence type="ECO:0000256" key="15">
    <source>
        <dbReference type="ARBA" id="ARBA00023203"/>
    </source>
</evidence>
<dbReference type="CDD" id="cd07659">
    <property type="entry name" value="BAR_PICK1"/>
    <property type="match status" value="1"/>
</dbReference>
<dbReference type="GO" id="GO:0005856">
    <property type="term" value="C:cytoskeleton"/>
    <property type="evidence" value="ECO:0007669"/>
    <property type="project" value="UniProtKB-SubCell"/>
</dbReference>
<dbReference type="PANTHER" id="PTHR12141:SF1">
    <property type="entry name" value="PRKCA-BINDING PROTEIN"/>
    <property type="match status" value="1"/>
</dbReference>
<dbReference type="GO" id="GO:0014069">
    <property type="term" value="C:postsynaptic density"/>
    <property type="evidence" value="ECO:0007669"/>
    <property type="project" value="UniProtKB-SubCell"/>
</dbReference>
<dbReference type="GO" id="GO:0043005">
    <property type="term" value="C:neuron projection"/>
    <property type="evidence" value="ECO:0007669"/>
    <property type="project" value="UniProtKB-KW"/>
</dbReference>
<proteinExistence type="predicted"/>
<evidence type="ECO:0000256" key="11">
    <source>
        <dbReference type="ARBA" id="ARBA00022837"/>
    </source>
</evidence>
<evidence type="ECO:0000259" key="26">
    <source>
        <dbReference type="PROSITE" id="PS50870"/>
    </source>
</evidence>
<dbReference type="GO" id="GO:0003779">
    <property type="term" value="F:actin binding"/>
    <property type="evidence" value="ECO:0007669"/>
    <property type="project" value="UniProtKB-KW"/>
</dbReference>
<sequence>MYLCLFLPNFQFLCVPFIFALFTHHSLSLTYWISLTFDEISLMKSPCNKQQDTDEIDIIDITDAESTMPLAGTDMFHSSMIEDRIPDIDLVAQDESPFFFQQDQMGMAITSGNVVIDKDNSNLIGISIGGGFPFCPCLYIVQVFDNTPAALDGTLEAGDELVAVNGECLKRKTKVEVAKMIQACGPKVSIIYNKLHADVQQGRSLDIILKKVKHRLVESMGNTTADALGLSRAILRNDTLVQRLAALEKTENLYKGLVAHAKSVLHAFFDLFQIYKIYGDAFASMGVKEPQHRASEAFTKFGEQHRQMEKIGIDMLKTIKPILSDLGTYLNKAIPDTRMTISRYADAKFEYLSYCLKVKEMDDEEQSYESIQEPLYRVETGNYEYRLILRCRQNARLKFAKLRSDVLVKLELLDNKHIEDVVVQLQKFATGLGDYYNNLSKLVSESIFFPVEIDLAQTTFLYKRPGEVTAYEDEEETEEARGFDPSKILDFDVAEEATPSNTNPENCTTDPNKKSSGVSDLSDLLDLSGFSDMNEKFEQLLLIEDQKKSDSEPLIPMESEKVKASKDENDLFQPLLSLNDKQNNSLFLNKNNNAELNSPGDQKNTLDSLMFMDSQREESLIKIETN</sequence>
<reference evidence="27 28" key="1">
    <citation type="journal article" date="2024" name="bioRxiv">
        <title>A reference genome for Trichogramma kaykai: A tiny desert-dwelling parasitoid wasp with competing sex-ratio distorters.</title>
        <authorList>
            <person name="Culotta J."/>
            <person name="Lindsey A.R."/>
        </authorList>
    </citation>
    <scope>NUCLEOTIDE SEQUENCE [LARGE SCALE GENOMIC DNA]</scope>
    <source>
        <strain evidence="27 28">KSX58</strain>
    </source>
</reference>
<dbReference type="EMBL" id="JBJJXI010000054">
    <property type="protein sequence ID" value="KAL3400086.1"/>
    <property type="molecule type" value="Genomic_DNA"/>
</dbReference>
<dbReference type="InterPro" id="IPR001478">
    <property type="entry name" value="PDZ"/>
</dbReference>
<keyword evidence="28" id="KW-1185">Reference proteome</keyword>
<evidence type="ECO:0000313" key="28">
    <source>
        <dbReference type="Proteomes" id="UP001627154"/>
    </source>
</evidence>
<dbReference type="GO" id="GO:0048471">
    <property type="term" value="C:perinuclear region of cytoplasm"/>
    <property type="evidence" value="ECO:0007669"/>
    <property type="project" value="UniProtKB-SubCell"/>
</dbReference>
<keyword evidence="6" id="KW-0963">Cytoplasm</keyword>
<dbReference type="Gene3D" id="1.20.1270.60">
    <property type="entry name" value="Arfaptin homology (AH) domain/BAR domain"/>
    <property type="match status" value="1"/>
</dbReference>
<keyword evidence="14" id="KW-0564">Palmitate</keyword>
<organism evidence="27 28">
    <name type="scientific">Trichogramma kaykai</name>
    <dbReference type="NCBI Taxonomy" id="54128"/>
    <lineage>
        <taxon>Eukaryota</taxon>
        <taxon>Metazoa</taxon>
        <taxon>Ecdysozoa</taxon>
        <taxon>Arthropoda</taxon>
        <taxon>Hexapoda</taxon>
        <taxon>Insecta</taxon>
        <taxon>Pterygota</taxon>
        <taxon>Neoptera</taxon>
        <taxon>Endopterygota</taxon>
        <taxon>Hymenoptera</taxon>
        <taxon>Apocrita</taxon>
        <taxon>Proctotrupomorpha</taxon>
        <taxon>Chalcidoidea</taxon>
        <taxon>Trichogrammatidae</taxon>
        <taxon>Trichogramma</taxon>
    </lineage>
</organism>